<feature type="region of interest" description="Disordered" evidence="1">
    <location>
        <begin position="434"/>
        <end position="458"/>
    </location>
</feature>
<evidence type="ECO:0008006" key="4">
    <source>
        <dbReference type="Google" id="ProtNLM"/>
    </source>
</evidence>
<feature type="region of interest" description="Disordered" evidence="1">
    <location>
        <begin position="375"/>
        <end position="395"/>
    </location>
</feature>
<feature type="region of interest" description="Disordered" evidence="1">
    <location>
        <begin position="672"/>
        <end position="691"/>
    </location>
</feature>
<sequence>MKSFIKQPKKNDSTTSSSDNAKHAQPSANFRTTTFESMTPPTANHHKFTPTSSPKMQQFPQYTPPTNVHLSSTTTNSPKKLLTPIKNLFSSTKSAGPTPNSNDNLQSLMVNGASPRESKTSRLKKHIRSRSNASIPTLHDMMKPPARMSGDTRLKSTVSSPSLQELDTKSMKPLLEKGQNEASTVAYPLEIVEVPPVTANLNGLGPPILLSRGSSKNFSIASSAENDQFHAKQVFLDAKSVSYINDKENSRTSRSGESSESSDDNYDSDDDDRDDDDNSSQFSFVQDMKAGRNTSVKYYKTNVSKPKLEQALASNSFDENDLGGDAEDMMDYDFENNGLGEDDEEYDDYNEFDGENAAYNDMFSNEDIKSCTISNSRDKQQHHESDNLSHDALAKPPLPAMDPTFGDISKSFSPETKFRELTCGYEFPPHSTFNTSHHLSIQGPPRSESHDLPSSPRRASVEDDILENYLDRSTSNSIHSNINTSGDLQSPLVPHDNQFELYDVSSPVINGLTIGHNLSHRSGRKGQNPNRSLIHRNPVNVSSNQLSNNGEPENINPETEQFIASFHGSFDEGLNNKIKGKVDDFESWQKLRRQEVLTNSTDEIQSMRAGSCATLISGSGSCNTSTGLTNNDGSCSVKEDQEQINAANNGETRSQNRSSVAEMMGLLSSLELSNPAKGEAGTAHDSGNRRERNSVAEMMGLLSSLEPSHGVVGTTELAPEVDNKKVRSSVDVMMNFLASVGDSDNTVDNEKSNNSIKPQPTHDPSNLADFQESKRDTHQDWSVKRKPSFKRYSWFSSQESLTMKGVDPTDDTMKPPPLDQDVLDEINRIPMDFDYEEHDNIKGAASGVNSMTMGFERSNSYNRKPRRVLLSNQAKSNKIETSGKTVTFYDKTKRPSPAAPPDFSRVKNTNVSRGSSFRSVNSITSVTEENENEEDVKDEGTASIPVHVKIGRFSS</sequence>
<feature type="compositionally biased region" description="Polar residues" evidence="1">
    <location>
        <begin position="26"/>
        <end position="42"/>
    </location>
</feature>
<name>A0AAD5BDJ3_9ASCO</name>
<evidence type="ECO:0000256" key="1">
    <source>
        <dbReference type="SAM" id="MobiDB-lite"/>
    </source>
</evidence>
<feature type="compositionally biased region" description="Polar residues" evidence="1">
    <location>
        <begin position="155"/>
        <end position="164"/>
    </location>
</feature>
<feature type="compositionally biased region" description="Acidic residues" evidence="1">
    <location>
        <begin position="260"/>
        <end position="278"/>
    </location>
</feature>
<evidence type="ECO:0000313" key="3">
    <source>
        <dbReference type="Proteomes" id="UP001204833"/>
    </source>
</evidence>
<dbReference type="EMBL" id="JAIHNG010000121">
    <property type="protein sequence ID" value="KAI5957615.1"/>
    <property type="molecule type" value="Genomic_DNA"/>
</dbReference>
<keyword evidence="3" id="KW-1185">Reference proteome</keyword>
<dbReference type="GeneID" id="76151368"/>
<protein>
    <recommendedName>
        <fullName evidence="4">Zinc-regulated protein 8</fullName>
    </recommendedName>
</protein>
<feature type="compositionally biased region" description="Basic and acidic residues" evidence="1">
    <location>
        <begin position="771"/>
        <end position="782"/>
    </location>
</feature>
<organism evidence="2 3">
    <name type="scientific">Candida theae</name>
    <dbReference type="NCBI Taxonomy" id="1198502"/>
    <lineage>
        <taxon>Eukaryota</taxon>
        <taxon>Fungi</taxon>
        <taxon>Dikarya</taxon>
        <taxon>Ascomycota</taxon>
        <taxon>Saccharomycotina</taxon>
        <taxon>Pichiomycetes</taxon>
        <taxon>Debaryomycetaceae</taxon>
        <taxon>Candida/Lodderomyces clade</taxon>
        <taxon>Candida</taxon>
    </lineage>
</organism>
<comment type="caution">
    <text evidence="2">The sequence shown here is derived from an EMBL/GenBank/DDBJ whole genome shotgun (WGS) entry which is preliminary data.</text>
</comment>
<reference evidence="2 3" key="1">
    <citation type="journal article" date="2022" name="DNA Res.">
        <title>Genome analysis of five recently described species of the CUG-Ser clade uncovers Candida theae as a new hybrid lineage with pathogenic potential in the Candida parapsilosis species complex.</title>
        <authorList>
            <person name="Mixao V."/>
            <person name="Del Olmo V."/>
            <person name="Hegedusova E."/>
            <person name="Saus E."/>
            <person name="Pryszcz L."/>
            <person name="Cillingova A."/>
            <person name="Nosek J."/>
            <person name="Gabaldon T."/>
        </authorList>
    </citation>
    <scope>NUCLEOTIDE SEQUENCE [LARGE SCALE GENOMIC DNA]</scope>
    <source>
        <strain evidence="2 3">CBS 12239</strain>
    </source>
</reference>
<feature type="region of interest" description="Disordered" evidence="1">
    <location>
        <begin position="741"/>
        <end position="782"/>
    </location>
</feature>
<proteinExistence type="predicted"/>
<dbReference type="RefSeq" id="XP_051608318.1">
    <property type="nucleotide sequence ID" value="XM_051752717.1"/>
</dbReference>
<feature type="compositionally biased region" description="Polar residues" evidence="1">
    <location>
        <begin position="742"/>
        <end position="764"/>
    </location>
</feature>
<feature type="compositionally biased region" description="Polar residues" evidence="1">
    <location>
        <begin position="49"/>
        <end position="78"/>
    </location>
</feature>
<feature type="region of interest" description="Disordered" evidence="1">
    <location>
        <begin position="891"/>
        <end position="942"/>
    </location>
</feature>
<feature type="compositionally biased region" description="Polar residues" evidence="1">
    <location>
        <begin position="539"/>
        <end position="553"/>
    </location>
</feature>
<feature type="compositionally biased region" description="Acidic residues" evidence="1">
    <location>
        <begin position="928"/>
        <end position="937"/>
    </location>
</feature>
<feature type="compositionally biased region" description="Basic and acidic residues" evidence="1">
    <location>
        <begin position="376"/>
        <end position="393"/>
    </location>
</feature>
<feature type="compositionally biased region" description="Polar residues" evidence="1">
    <location>
        <begin position="88"/>
        <end position="109"/>
    </location>
</feature>
<dbReference type="AlphaFoldDB" id="A0AAD5BDJ3"/>
<feature type="region of interest" description="Disordered" evidence="1">
    <location>
        <begin position="1"/>
        <end position="164"/>
    </location>
</feature>
<accession>A0AAD5BDJ3</accession>
<gene>
    <name evidence="2" type="ORF">KGF57_003309</name>
</gene>
<dbReference type="Proteomes" id="UP001204833">
    <property type="component" value="Unassembled WGS sequence"/>
</dbReference>
<evidence type="ECO:0000313" key="2">
    <source>
        <dbReference type="EMBL" id="KAI5957615.1"/>
    </source>
</evidence>
<feature type="region of interest" description="Disordered" evidence="1">
    <location>
        <begin position="515"/>
        <end position="553"/>
    </location>
</feature>
<feature type="region of interest" description="Disordered" evidence="1">
    <location>
        <begin position="246"/>
        <end position="286"/>
    </location>
</feature>
<feature type="compositionally biased region" description="Polar residues" evidence="1">
    <location>
        <begin position="906"/>
        <end position="927"/>
    </location>
</feature>